<dbReference type="PANTHER" id="PTHR10744">
    <property type="entry name" value="40S RIBOSOMAL PROTEIN S11 FAMILY MEMBER"/>
    <property type="match status" value="1"/>
</dbReference>
<sequence length="87" mass="10118">MKNKTVNKTGKTFIGQVIGDKMANTIVVSMDYTQRHPIYKKIITKHKKVYVDNNLSAKIDDIVKIRETRPLSKQKRFTTVEIIKKIK</sequence>
<keyword evidence="3" id="KW-0687">Ribonucleoprotein</keyword>
<dbReference type="InterPro" id="IPR012340">
    <property type="entry name" value="NA-bd_OB-fold"/>
</dbReference>
<dbReference type="PRINTS" id="PR00973">
    <property type="entry name" value="RIBOSOMALS17"/>
</dbReference>
<dbReference type="Pfam" id="PF00366">
    <property type="entry name" value="Ribosomal_S17"/>
    <property type="match status" value="1"/>
</dbReference>
<gene>
    <name evidence="4" type="primary">rpsQ_37</name>
    <name evidence="4" type="ORF">SDC9_130561</name>
</gene>
<evidence type="ECO:0000256" key="2">
    <source>
        <dbReference type="ARBA" id="ARBA00022980"/>
    </source>
</evidence>
<dbReference type="GO" id="GO:0022627">
    <property type="term" value="C:cytosolic small ribosomal subunit"/>
    <property type="evidence" value="ECO:0007669"/>
    <property type="project" value="TreeGrafter"/>
</dbReference>
<accession>A0A645D2V7</accession>
<dbReference type="NCBIfam" id="NF004123">
    <property type="entry name" value="PRK05610.1"/>
    <property type="match status" value="1"/>
</dbReference>
<dbReference type="PANTHER" id="PTHR10744:SF1">
    <property type="entry name" value="SMALL RIBOSOMAL SUBUNIT PROTEIN US17M"/>
    <property type="match status" value="1"/>
</dbReference>
<evidence type="ECO:0000256" key="3">
    <source>
        <dbReference type="ARBA" id="ARBA00023274"/>
    </source>
</evidence>
<comment type="similarity">
    <text evidence="1">Belongs to the universal ribosomal protein uS17 family.</text>
</comment>
<dbReference type="EMBL" id="VSSQ01032280">
    <property type="protein sequence ID" value="MPM83497.1"/>
    <property type="molecule type" value="Genomic_DNA"/>
</dbReference>
<dbReference type="CDD" id="cd00364">
    <property type="entry name" value="Ribosomal_uS17"/>
    <property type="match status" value="1"/>
</dbReference>
<dbReference type="Gene3D" id="2.40.50.140">
    <property type="entry name" value="Nucleic acid-binding proteins"/>
    <property type="match status" value="1"/>
</dbReference>
<dbReference type="AlphaFoldDB" id="A0A645D2V7"/>
<proteinExistence type="inferred from homology"/>
<evidence type="ECO:0000313" key="4">
    <source>
        <dbReference type="EMBL" id="MPM83497.1"/>
    </source>
</evidence>
<protein>
    <submittedName>
        <fullName evidence="4">30S ribosomal protein S17</fullName>
    </submittedName>
</protein>
<dbReference type="SUPFAM" id="SSF50249">
    <property type="entry name" value="Nucleic acid-binding proteins"/>
    <property type="match status" value="1"/>
</dbReference>
<reference evidence="4" key="1">
    <citation type="submission" date="2019-08" db="EMBL/GenBank/DDBJ databases">
        <authorList>
            <person name="Kucharzyk K."/>
            <person name="Murdoch R.W."/>
            <person name="Higgins S."/>
            <person name="Loffler F."/>
        </authorList>
    </citation>
    <scope>NUCLEOTIDE SEQUENCE</scope>
</reference>
<dbReference type="GO" id="GO:0003735">
    <property type="term" value="F:structural constituent of ribosome"/>
    <property type="evidence" value="ECO:0007669"/>
    <property type="project" value="InterPro"/>
</dbReference>
<organism evidence="4">
    <name type="scientific">bioreactor metagenome</name>
    <dbReference type="NCBI Taxonomy" id="1076179"/>
    <lineage>
        <taxon>unclassified sequences</taxon>
        <taxon>metagenomes</taxon>
        <taxon>ecological metagenomes</taxon>
    </lineage>
</organism>
<name>A0A645D2V7_9ZZZZ</name>
<keyword evidence="2 4" id="KW-0689">Ribosomal protein</keyword>
<dbReference type="InterPro" id="IPR000266">
    <property type="entry name" value="Ribosomal_uS17"/>
</dbReference>
<dbReference type="GO" id="GO:0006412">
    <property type="term" value="P:translation"/>
    <property type="evidence" value="ECO:0007669"/>
    <property type="project" value="InterPro"/>
</dbReference>
<comment type="caution">
    <text evidence="4">The sequence shown here is derived from an EMBL/GenBank/DDBJ whole genome shotgun (WGS) entry which is preliminary data.</text>
</comment>
<evidence type="ECO:0000256" key="1">
    <source>
        <dbReference type="ARBA" id="ARBA00010254"/>
    </source>
</evidence>